<dbReference type="Proteomes" id="UP000177117">
    <property type="component" value="Unassembled WGS sequence"/>
</dbReference>
<dbReference type="AlphaFoldDB" id="A0A1F8EJ00"/>
<sequence length="61" mass="7227">MERYKKFQSGVSGVKDKIKVADIEIRNYAKYVLREGTNFEKRELLSCLKSKLKLKDKLLYL</sequence>
<name>A0A1F8EJ00_9BACT</name>
<accession>A0A1F8EJ00</accession>
<evidence type="ECO:0000313" key="2">
    <source>
        <dbReference type="Proteomes" id="UP000177117"/>
    </source>
</evidence>
<protein>
    <submittedName>
        <fullName evidence="1">Uncharacterized protein</fullName>
    </submittedName>
</protein>
<dbReference type="EMBL" id="MGJD01000031">
    <property type="protein sequence ID" value="OGN00009.1"/>
    <property type="molecule type" value="Genomic_DNA"/>
</dbReference>
<comment type="caution">
    <text evidence="1">The sequence shown here is derived from an EMBL/GenBank/DDBJ whole genome shotgun (WGS) entry which is preliminary data.</text>
</comment>
<gene>
    <name evidence="1" type="ORF">A2650_01185</name>
</gene>
<organism evidence="1 2">
    <name type="scientific">Candidatus Yanofskybacteria bacterium RIFCSPHIGHO2_01_FULL_41_53</name>
    <dbReference type="NCBI Taxonomy" id="1802663"/>
    <lineage>
        <taxon>Bacteria</taxon>
        <taxon>Candidatus Yanofskyibacteriota</taxon>
    </lineage>
</organism>
<proteinExistence type="predicted"/>
<reference evidence="1 2" key="1">
    <citation type="journal article" date="2016" name="Nat. Commun.">
        <title>Thousands of microbial genomes shed light on interconnected biogeochemical processes in an aquifer system.</title>
        <authorList>
            <person name="Anantharaman K."/>
            <person name="Brown C.T."/>
            <person name="Hug L.A."/>
            <person name="Sharon I."/>
            <person name="Castelle C.J."/>
            <person name="Probst A.J."/>
            <person name="Thomas B.C."/>
            <person name="Singh A."/>
            <person name="Wilkins M.J."/>
            <person name="Karaoz U."/>
            <person name="Brodie E.L."/>
            <person name="Williams K.H."/>
            <person name="Hubbard S.S."/>
            <person name="Banfield J.F."/>
        </authorList>
    </citation>
    <scope>NUCLEOTIDE SEQUENCE [LARGE SCALE GENOMIC DNA]</scope>
</reference>
<evidence type="ECO:0000313" key="1">
    <source>
        <dbReference type="EMBL" id="OGN00009.1"/>
    </source>
</evidence>